<keyword evidence="4" id="KW-0238">DNA-binding</keyword>
<dbReference type="HOGENOM" id="CLU_009030_3_0_1"/>
<dbReference type="AlphaFoldDB" id="F0XB52"/>
<dbReference type="RefSeq" id="XP_014174468.1">
    <property type="nucleotide sequence ID" value="XM_014318993.1"/>
</dbReference>
<sequence length="642" mass="72576">MQKGKQKQKRPTRRSMTFSGCFTCRARGVKCDEQRPACQRCVKAKRMCAGYGVRLIWEDRDKRAESGLRSERRPLPWAYGYETGDHTEVPALRDADLDAVIAALPEDRGHYPLDPYAHAQAHPHPHARLFTVLMVTPPVPSPLPLASLDDVLAVHDLDFHNLGHLNELGELDDIYNMHDTHHFGNLHGHVPNDLHSIYNLSLEQWWVTTPTSTSQDDQRLIPNDNTATLELCLSPRPTKESRLLDYWIAHTSSIMVSIPRRDNPFRSIFVPMALVAQSQLFPSDEHTALLHGIYAMAAFNCAQQQSITNSGAYNSLGMSHHQVSLAHLQRSLSSLSLGFDHTSNPEAILATIILLITTNCITGNSTAWRSHIRLGRQWLLSSVKAPWRTQHAACTLYHIFLILEAIGTSANMSDLLDTADGSDGASHGHDYTYNSIFGLSCTALYHDYQLDSLYGITQPIFEAIVHIDRLGARSVSPSQQELENLRVKILLNDPRALRISALDNADDTEHRFVRHHAYVFYFACRIHYERVLFRATPHAIQNLVRCALDHLEAIASLETNTNVAGLTWPVFVVACEADDPVLQKRFGWYFDKGQKYGIWSISSAYLVLSEVWRRRRNQSREDQANESWQQVMTDLGLDLLLT</sequence>
<evidence type="ECO:0000256" key="3">
    <source>
        <dbReference type="ARBA" id="ARBA00023015"/>
    </source>
</evidence>
<keyword evidence="5" id="KW-0804">Transcription</keyword>
<dbReference type="Gene3D" id="4.10.240.10">
    <property type="entry name" value="Zn(2)-C6 fungal-type DNA-binding domain"/>
    <property type="match status" value="1"/>
</dbReference>
<dbReference type="InParanoid" id="F0XB52"/>
<evidence type="ECO:0000313" key="8">
    <source>
        <dbReference type="EMBL" id="EFX04986.1"/>
    </source>
</evidence>
<gene>
    <name evidence="8" type="ORF">CMQ_5248</name>
</gene>
<dbReference type="PANTHER" id="PTHR37534:SF49">
    <property type="entry name" value="LYSINE BIOSYNTHESIS REGULATORY PROTEIN LYS14"/>
    <property type="match status" value="1"/>
</dbReference>
<dbReference type="CDD" id="cd00067">
    <property type="entry name" value="GAL4"/>
    <property type="match status" value="1"/>
</dbReference>
<keyword evidence="6" id="KW-0539">Nucleus</keyword>
<dbReference type="PANTHER" id="PTHR37534">
    <property type="entry name" value="TRANSCRIPTIONAL ACTIVATOR PROTEIN UGA3"/>
    <property type="match status" value="1"/>
</dbReference>
<dbReference type="InterPro" id="IPR001138">
    <property type="entry name" value="Zn2Cys6_DnaBD"/>
</dbReference>
<evidence type="ECO:0000256" key="5">
    <source>
        <dbReference type="ARBA" id="ARBA00023163"/>
    </source>
</evidence>
<dbReference type="eggNOG" id="ENOG502QQBG">
    <property type="taxonomic scope" value="Eukaryota"/>
</dbReference>
<dbReference type="InterPro" id="IPR036864">
    <property type="entry name" value="Zn2-C6_fun-type_DNA-bd_sf"/>
</dbReference>
<dbReference type="GO" id="GO:0008270">
    <property type="term" value="F:zinc ion binding"/>
    <property type="evidence" value="ECO:0007669"/>
    <property type="project" value="InterPro"/>
</dbReference>
<feature type="domain" description="Zn(2)-C6 fungal-type" evidence="7">
    <location>
        <begin position="20"/>
        <end position="48"/>
    </location>
</feature>
<dbReference type="SMART" id="SM00066">
    <property type="entry name" value="GAL4"/>
    <property type="match status" value="1"/>
</dbReference>
<dbReference type="GO" id="GO:0000976">
    <property type="term" value="F:transcription cis-regulatory region binding"/>
    <property type="evidence" value="ECO:0007669"/>
    <property type="project" value="TreeGrafter"/>
</dbReference>
<name>F0XB52_GROCL</name>
<proteinExistence type="predicted"/>
<protein>
    <submittedName>
        <fullName evidence="8">Putative argr fungal zinc cluster transcription factor</fullName>
    </submittedName>
</protein>
<evidence type="ECO:0000259" key="7">
    <source>
        <dbReference type="PROSITE" id="PS50048"/>
    </source>
</evidence>
<dbReference type="InterPro" id="IPR021858">
    <property type="entry name" value="Fun_TF"/>
</dbReference>
<keyword evidence="9" id="KW-1185">Reference proteome</keyword>
<dbReference type="SUPFAM" id="SSF57701">
    <property type="entry name" value="Zn2/Cys6 DNA-binding domain"/>
    <property type="match status" value="1"/>
</dbReference>
<keyword evidence="2" id="KW-0862">Zinc</keyword>
<evidence type="ECO:0000256" key="2">
    <source>
        <dbReference type="ARBA" id="ARBA00022833"/>
    </source>
</evidence>
<dbReference type="GO" id="GO:0045944">
    <property type="term" value="P:positive regulation of transcription by RNA polymerase II"/>
    <property type="evidence" value="ECO:0007669"/>
    <property type="project" value="TreeGrafter"/>
</dbReference>
<dbReference type="OrthoDB" id="3477330at2759"/>
<dbReference type="EMBL" id="GL629756">
    <property type="protein sequence ID" value="EFX04986.1"/>
    <property type="molecule type" value="Genomic_DNA"/>
</dbReference>
<dbReference type="Pfam" id="PF11951">
    <property type="entry name" value="Fungal_trans_2"/>
    <property type="match status" value="1"/>
</dbReference>
<reference evidence="8 9" key="1">
    <citation type="journal article" date="2011" name="Proc. Natl. Acad. Sci. U.S.A.">
        <title>Genome and transcriptome analyses of the mountain pine beetle-fungal symbiont Grosmannia clavigera, a lodgepole pine pathogen.</title>
        <authorList>
            <person name="DiGuistini S."/>
            <person name="Wang Y."/>
            <person name="Liao N.Y."/>
            <person name="Taylor G."/>
            <person name="Tanguay P."/>
            <person name="Feau N."/>
            <person name="Henrissat B."/>
            <person name="Chan S.K."/>
            <person name="Hesse-Orce U."/>
            <person name="Alamouti S.M."/>
            <person name="Tsui C.K.M."/>
            <person name="Docking R.T."/>
            <person name="Levasseur A."/>
            <person name="Haridas S."/>
            <person name="Robertson G."/>
            <person name="Birol I."/>
            <person name="Holt R.A."/>
            <person name="Marra M.A."/>
            <person name="Hamelin R.C."/>
            <person name="Hirst M."/>
            <person name="Jones S.J.M."/>
            <person name="Bohlmann J."/>
            <person name="Breuil C."/>
        </authorList>
    </citation>
    <scope>NUCLEOTIDE SEQUENCE [LARGE SCALE GENOMIC DNA]</scope>
    <source>
        <strain evidence="9">kw1407 / UAMH 11150</strain>
    </source>
</reference>
<dbReference type="STRING" id="655863.F0XB52"/>
<comment type="subcellular location">
    <subcellularLocation>
        <location evidence="1">Nucleus</location>
    </subcellularLocation>
</comment>
<evidence type="ECO:0000256" key="1">
    <source>
        <dbReference type="ARBA" id="ARBA00004123"/>
    </source>
</evidence>
<dbReference type="Pfam" id="PF00172">
    <property type="entry name" value="Zn_clus"/>
    <property type="match status" value="1"/>
</dbReference>
<dbReference type="Proteomes" id="UP000007796">
    <property type="component" value="Unassembled WGS sequence"/>
</dbReference>
<dbReference type="GO" id="GO:0005634">
    <property type="term" value="C:nucleus"/>
    <property type="evidence" value="ECO:0007669"/>
    <property type="project" value="UniProtKB-SubCell"/>
</dbReference>
<dbReference type="GO" id="GO:0000981">
    <property type="term" value="F:DNA-binding transcription factor activity, RNA polymerase II-specific"/>
    <property type="evidence" value="ECO:0007669"/>
    <property type="project" value="InterPro"/>
</dbReference>
<organism evidence="9">
    <name type="scientific">Grosmannia clavigera (strain kw1407 / UAMH 11150)</name>
    <name type="common">Blue stain fungus</name>
    <name type="synonym">Graphiocladiella clavigera</name>
    <dbReference type="NCBI Taxonomy" id="655863"/>
    <lineage>
        <taxon>Eukaryota</taxon>
        <taxon>Fungi</taxon>
        <taxon>Dikarya</taxon>
        <taxon>Ascomycota</taxon>
        <taxon>Pezizomycotina</taxon>
        <taxon>Sordariomycetes</taxon>
        <taxon>Sordariomycetidae</taxon>
        <taxon>Ophiostomatales</taxon>
        <taxon>Ophiostomataceae</taxon>
        <taxon>Leptographium</taxon>
    </lineage>
</organism>
<evidence type="ECO:0000313" key="9">
    <source>
        <dbReference type="Proteomes" id="UP000007796"/>
    </source>
</evidence>
<dbReference type="GeneID" id="25978549"/>
<keyword evidence="3" id="KW-0805">Transcription regulation</keyword>
<accession>F0XB52</accession>
<evidence type="ECO:0000256" key="6">
    <source>
        <dbReference type="ARBA" id="ARBA00023242"/>
    </source>
</evidence>
<dbReference type="PROSITE" id="PS50048">
    <property type="entry name" value="ZN2_CY6_FUNGAL_2"/>
    <property type="match status" value="1"/>
</dbReference>
<evidence type="ECO:0000256" key="4">
    <source>
        <dbReference type="ARBA" id="ARBA00023125"/>
    </source>
</evidence>